<name>W4UPQ5_9BACE</name>
<protein>
    <recommendedName>
        <fullName evidence="3">ATPase</fullName>
    </recommendedName>
</protein>
<dbReference type="Gene3D" id="3.40.50.300">
    <property type="entry name" value="P-loop containing nucleotide triphosphate hydrolases"/>
    <property type="match status" value="1"/>
</dbReference>
<proteinExistence type="predicted"/>
<sequence>MQSFWECVKSLQASISFDVNGMPSLNLGLGDIQTPANTLDEIFRYLERADKPCLVAIDEFQQITGYVEENVEATLRTYVQHCNNARFVFAGSQRHVMGNMFLTPSRPFYQSVSMMHLESIPLEEYILFARSHFERNGKAIEVEAVAQIYQEFEGVTWYIQKVLNTLFDMTPAQGTCTPDMVPEAPGDCRFVQVYVFGNTFPSPREAEGIAHCDYERRESQSPHLRCFY</sequence>
<dbReference type="AlphaFoldDB" id="W4UPQ5"/>
<organism evidence="1 2">
    <name type="scientific">Bacteroides reticulotermitis JCM 10512</name>
    <dbReference type="NCBI Taxonomy" id="1445607"/>
    <lineage>
        <taxon>Bacteria</taxon>
        <taxon>Pseudomonadati</taxon>
        <taxon>Bacteroidota</taxon>
        <taxon>Bacteroidia</taxon>
        <taxon>Bacteroidales</taxon>
        <taxon>Bacteroidaceae</taxon>
        <taxon>Bacteroides</taxon>
    </lineage>
</organism>
<evidence type="ECO:0000313" key="2">
    <source>
        <dbReference type="Proteomes" id="UP000019131"/>
    </source>
</evidence>
<gene>
    <name evidence="1" type="ORF">JCM10512_853</name>
</gene>
<dbReference type="PANTHER" id="PTHR34301:SF8">
    <property type="entry name" value="ATPASE DOMAIN-CONTAINING PROTEIN"/>
    <property type="match status" value="1"/>
</dbReference>
<evidence type="ECO:0008006" key="3">
    <source>
        <dbReference type="Google" id="ProtNLM"/>
    </source>
</evidence>
<comment type="caution">
    <text evidence="1">The sequence shown here is derived from an EMBL/GenBank/DDBJ whole genome shotgun (WGS) entry which is preliminary data.</text>
</comment>
<accession>W4UPQ5</accession>
<dbReference type="SUPFAM" id="SSF52540">
    <property type="entry name" value="P-loop containing nucleoside triphosphate hydrolases"/>
    <property type="match status" value="1"/>
</dbReference>
<dbReference type="InterPro" id="IPR027417">
    <property type="entry name" value="P-loop_NTPase"/>
</dbReference>
<dbReference type="STRING" id="1445607.JCM10512_853"/>
<keyword evidence="2" id="KW-1185">Reference proteome</keyword>
<dbReference type="Proteomes" id="UP000019131">
    <property type="component" value="Unassembled WGS sequence"/>
</dbReference>
<dbReference type="EMBL" id="BAIV01000004">
    <property type="protein sequence ID" value="GAE82633.1"/>
    <property type="molecule type" value="Genomic_DNA"/>
</dbReference>
<reference evidence="1 2" key="1">
    <citation type="journal article" date="2014" name="Genome Announc.">
        <title>Draft Genome Sequence of Bacteroides reticulotermitis Strain JCM 10512T, Isolated from the Gut of a Termite.</title>
        <authorList>
            <person name="Yuki M."/>
            <person name="Oshima K."/>
            <person name="Suda W."/>
            <person name="Sakamoto M."/>
            <person name="Iida T."/>
            <person name="Hattori M."/>
            <person name="Ohkuma M."/>
        </authorList>
    </citation>
    <scope>NUCLEOTIDE SEQUENCE [LARGE SCALE GENOMIC DNA]</scope>
    <source>
        <strain evidence="1 2">JCM 10512</strain>
    </source>
</reference>
<dbReference type="PANTHER" id="PTHR34301">
    <property type="entry name" value="DNA-BINDING PROTEIN-RELATED"/>
    <property type="match status" value="1"/>
</dbReference>
<evidence type="ECO:0000313" key="1">
    <source>
        <dbReference type="EMBL" id="GAE82633.1"/>
    </source>
</evidence>